<feature type="domain" description="TonB-dependent receptor-like beta-barrel" evidence="11">
    <location>
        <begin position="426"/>
        <end position="945"/>
    </location>
</feature>
<dbReference type="Proteomes" id="UP000271227">
    <property type="component" value="Unassembled WGS sequence"/>
</dbReference>
<evidence type="ECO:0000256" key="3">
    <source>
        <dbReference type="ARBA" id="ARBA00022452"/>
    </source>
</evidence>
<dbReference type="RefSeq" id="WP_121937288.1">
    <property type="nucleotide sequence ID" value="NZ_REFR01000009.1"/>
</dbReference>
<keyword evidence="7 8" id="KW-0998">Cell outer membrane</keyword>
<keyword evidence="6 8" id="KW-0472">Membrane</keyword>
<comment type="subcellular location">
    <subcellularLocation>
        <location evidence="1 8">Cell outer membrane</location>
        <topology evidence="1 8">Multi-pass membrane protein</topology>
    </subcellularLocation>
</comment>
<evidence type="ECO:0000256" key="9">
    <source>
        <dbReference type="RuleBase" id="RU003357"/>
    </source>
</evidence>
<dbReference type="PROSITE" id="PS52016">
    <property type="entry name" value="TONB_DEPENDENT_REC_3"/>
    <property type="match status" value="1"/>
</dbReference>
<feature type="chain" id="PRO_5018155199" evidence="10">
    <location>
        <begin position="40"/>
        <end position="983"/>
    </location>
</feature>
<keyword evidence="4 8" id="KW-0812">Transmembrane</keyword>
<feature type="signal peptide" evidence="10">
    <location>
        <begin position="1"/>
        <end position="39"/>
    </location>
</feature>
<name>A0A3M0CRG7_9PROT</name>
<dbReference type="EMBL" id="REFR01000009">
    <property type="protein sequence ID" value="RMB12078.1"/>
    <property type="molecule type" value="Genomic_DNA"/>
</dbReference>
<organism evidence="13 14">
    <name type="scientific">Eilatimonas milleporae</name>
    <dbReference type="NCBI Taxonomy" id="911205"/>
    <lineage>
        <taxon>Bacteria</taxon>
        <taxon>Pseudomonadati</taxon>
        <taxon>Pseudomonadota</taxon>
        <taxon>Alphaproteobacteria</taxon>
        <taxon>Kordiimonadales</taxon>
        <taxon>Kordiimonadaceae</taxon>
        <taxon>Eilatimonas</taxon>
    </lineage>
</organism>
<dbReference type="InterPro" id="IPR012910">
    <property type="entry name" value="Plug_dom"/>
</dbReference>
<sequence>MHDQETVGRAVRTLSMRRSLLTATALSTAVLMASGHAIAQSSSGGADEEETLEEVVVTGSRLVRQDLVATSPVLTVGSDTIRSSGNVTLEETLNEFPQLNPDTTSTTNQSGGSGVLTADLRGLGAVRTLVLVDGRRFVPGNIDGLADLAAIPDMLIERVEIISGGASAVYGSDAIAGAVNFILRDDFEGIEARYQYGQSDEGDGNSHKVDVLMGMNANDGRGNITLQASYTKRDPVFMGDRAFSAQPLLADSQGVLQPFGSGNIPGGLIGINSSLFDQINGVDLVNTDCPGPVQGVRFGADGAPAPFCRPTDQFNYADENFLLRPLERWQFTTSGHYEISDSVEAYGQLFYTKNENAFQQAPEAVSPTSFGQENGTLVIPNADTNPLFPEPLRDFFAANTDFFDEDGDGVFVVRNTGRRFEEFGPRNVSFVTDSLNMTGGLRGTLDIGEKTWRWDSFYQYQRADVNTNRTGLLSRSRTTLGLDVVVVDGVPQCRIDLLNCVPVNLFGTDTLTPEMSDFLSVSTSQRDEFTRQVAGASIAGDLFELPAGAISSAFGVEWRKETFDTVPDEIALSGDLASQAVAPIINSGQFDLFELFAEVRVPLLADMPGVESLALEGAVRYSDYSTIGGVVTWKSGLDWLITEGVRARASYSRAIRAPNLNELFAAPTTGFIGGVDPCVAANNPSQAVKDLCLQQGVPAEVIDTLDVGASQGFFTFSGGNPNLDEEQSDTLTVGAVFTPAAVPGLSVTIDYFDIKVDDAVAQVGAQLLVDTCFANLDINSTACQSITRLSTGNIDEVAAPLLNVARRQVRGVDLMVNYGLDLPDAIALPGEGATLDLRMVSTWQFEDTTVPIEGQAEIDCAGFYGGPCSNDGTRITPDFRAMFTAAYSSGPLQLRNELRYIGDLELSELAFPNENGTVGSEIYWDLTVNYQLMDNVGLFAGVNNLLDNDPPVLGFRAGGDANTNVQLYDPIGRRFFFGATLSF</sequence>
<dbReference type="InParanoid" id="A0A3M0CRG7"/>
<dbReference type="PANTHER" id="PTHR47234">
    <property type="match status" value="1"/>
</dbReference>
<evidence type="ECO:0000256" key="5">
    <source>
        <dbReference type="ARBA" id="ARBA00023077"/>
    </source>
</evidence>
<dbReference type="GO" id="GO:0009279">
    <property type="term" value="C:cell outer membrane"/>
    <property type="evidence" value="ECO:0007669"/>
    <property type="project" value="UniProtKB-SubCell"/>
</dbReference>
<comment type="caution">
    <text evidence="13">The sequence shown here is derived from an EMBL/GenBank/DDBJ whole genome shotgun (WGS) entry which is preliminary data.</text>
</comment>
<keyword evidence="10" id="KW-0732">Signal</keyword>
<evidence type="ECO:0000256" key="7">
    <source>
        <dbReference type="ARBA" id="ARBA00023237"/>
    </source>
</evidence>
<evidence type="ECO:0000259" key="11">
    <source>
        <dbReference type="Pfam" id="PF00593"/>
    </source>
</evidence>
<evidence type="ECO:0000313" key="14">
    <source>
        <dbReference type="Proteomes" id="UP000271227"/>
    </source>
</evidence>
<dbReference type="InterPro" id="IPR036942">
    <property type="entry name" value="Beta-barrel_TonB_sf"/>
</dbReference>
<dbReference type="InterPro" id="IPR039426">
    <property type="entry name" value="TonB-dep_rcpt-like"/>
</dbReference>
<keyword evidence="5 9" id="KW-0798">TonB box</keyword>
<keyword evidence="2 8" id="KW-0813">Transport</keyword>
<accession>A0A3M0CRG7</accession>
<comment type="similarity">
    <text evidence="8 9">Belongs to the TonB-dependent receptor family.</text>
</comment>
<gene>
    <name evidence="13" type="ORF">BXY39_0568</name>
</gene>
<reference evidence="13 14" key="1">
    <citation type="submission" date="2018-10" db="EMBL/GenBank/DDBJ databases">
        <title>Genomic Encyclopedia of Archaeal and Bacterial Type Strains, Phase II (KMG-II): from individual species to whole genera.</title>
        <authorList>
            <person name="Goeker M."/>
        </authorList>
    </citation>
    <scope>NUCLEOTIDE SEQUENCE [LARGE SCALE GENOMIC DNA]</scope>
    <source>
        <strain evidence="13 14">DSM 25217</strain>
    </source>
</reference>
<keyword evidence="3 8" id="KW-1134">Transmembrane beta strand</keyword>
<dbReference type="Gene3D" id="2.40.170.20">
    <property type="entry name" value="TonB-dependent receptor, beta-barrel domain"/>
    <property type="match status" value="1"/>
</dbReference>
<keyword evidence="13" id="KW-0675">Receptor</keyword>
<dbReference type="AlphaFoldDB" id="A0A3M0CRG7"/>
<evidence type="ECO:0000313" key="13">
    <source>
        <dbReference type="EMBL" id="RMB12078.1"/>
    </source>
</evidence>
<feature type="domain" description="TonB-dependent receptor plug" evidence="12">
    <location>
        <begin position="70"/>
        <end position="178"/>
    </location>
</feature>
<dbReference type="Gene3D" id="2.170.130.10">
    <property type="entry name" value="TonB-dependent receptor, plug domain"/>
    <property type="match status" value="1"/>
</dbReference>
<dbReference type="InterPro" id="IPR037066">
    <property type="entry name" value="Plug_dom_sf"/>
</dbReference>
<evidence type="ECO:0000256" key="10">
    <source>
        <dbReference type="SAM" id="SignalP"/>
    </source>
</evidence>
<evidence type="ECO:0000259" key="12">
    <source>
        <dbReference type="Pfam" id="PF07715"/>
    </source>
</evidence>
<dbReference type="SUPFAM" id="SSF56935">
    <property type="entry name" value="Porins"/>
    <property type="match status" value="1"/>
</dbReference>
<dbReference type="PANTHER" id="PTHR47234:SF2">
    <property type="entry name" value="TONB-DEPENDENT RECEPTOR"/>
    <property type="match status" value="1"/>
</dbReference>
<evidence type="ECO:0000256" key="1">
    <source>
        <dbReference type="ARBA" id="ARBA00004571"/>
    </source>
</evidence>
<evidence type="ECO:0000256" key="4">
    <source>
        <dbReference type="ARBA" id="ARBA00022692"/>
    </source>
</evidence>
<dbReference type="Pfam" id="PF07715">
    <property type="entry name" value="Plug"/>
    <property type="match status" value="1"/>
</dbReference>
<evidence type="ECO:0000256" key="6">
    <source>
        <dbReference type="ARBA" id="ARBA00023136"/>
    </source>
</evidence>
<keyword evidence="14" id="KW-1185">Reference proteome</keyword>
<evidence type="ECO:0000256" key="2">
    <source>
        <dbReference type="ARBA" id="ARBA00022448"/>
    </source>
</evidence>
<dbReference type="OrthoDB" id="7051241at2"/>
<dbReference type="Pfam" id="PF00593">
    <property type="entry name" value="TonB_dep_Rec_b-barrel"/>
    <property type="match status" value="1"/>
</dbReference>
<dbReference type="InterPro" id="IPR000531">
    <property type="entry name" value="Beta-barrel_TonB"/>
</dbReference>
<evidence type="ECO:0000256" key="8">
    <source>
        <dbReference type="PROSITE-ProRule" id="PRU01360"/>
    </source>
</evidence>
<proteinExistence type="inferred from homology"/>
<protein>
    <submittedName>
        <fullName evidence="13">TonB-dependent receptor-like protein</fullName>
    </submittedName>
</protein>